<dbReference type="SUPFAM" id="SSF52540">
    <property type="entry name" value="P-loop containing nucleoside triphosphate hydrolases"/>
    <property type="match status" value="1"/>
</dbReference>
<dbReference type="InterPro" id="IPR017871">
    <property type="entry name" value="ABC_transporter-like_CS"/>
</dbReference>
<dbReference type="GO" id="GO:0005524">
    <property type="term" value="F:ATP binding"/>
    <property type="evidence" value="ECO:0007669"/>
    <property type="project" value="UniProtKB-KW"/>
</dbReference>
<keyword evidence="2" id="KW-0813">Transport</keyword>
<evidence type="ECO:0000259" key="5">
    <source>
        <dbReference type="PROSITE" id="PS50893"/>
    </source>
</evidence>
<protein>
    <submittedName>
        <fullName evidence="6">ABC transporter, ATP-binding protein</fullName>
    </submittedName>
</protein>
<feature type="domain" description="ABC transporter" evidence="5">
    <location>
        <begin position="5"/>
        <end position="225"/>
    </location>
</feature>
<comment type="similarity">
    <text evidence="1">Belongs to the ABC transporter superfamily.</text>
</comment>
<evidence type="ECO:0000256" key="1">
    <source>
        <dbReference type="ARBA" id="ARBA00005417"/>
    </source>
</evidence>
<evidence type="ECO:0000313" key="6">
    <source>
        <dbReference type="EMBL" id="KXB68249.1"/>
    </source>
</evidence>
<dbReference type="STRING" id="755172.HMPREF1863_00270"/>
<evidence type="ECO:0000256" key="2">
    <source>
        <dbReference type="ARBA" id="ARBA00022448"/>
    </source>
</evidence>
<dbReference type="Gene3D" id="3.40.50.300">
    <property type="entry name" value="P-loop containing nucleotide triphosphate hydrolases"/>
    <property type="match status" value="1"/>
</dbReference>
<dbReference type="InterPro" id="IPR050153">
    <property type="entry name" value="Metal_Ion_Import_ABC"/>
</dbReference>
<dbReference type="SMART" id="SM00382">
    <property type="entry name" value="AAA"/>
    <property type="match status" value="1"/>
</dbReference>
<organism evidence="6 7">
    <name type="scientific">Aedoeadaptatus coxii</name>
    <dbReference type="NCBI Taxonomy" id="755172"/>
    <lineage>
        <taxon>Bacteria</taxon>
        <taxon>Bacillati</taxon>
        <taxon>Bacillota</taxon>
        <taxon>Tissierellia</taxon>
        <taxon>Tissierellales</taxon>
        <taxon>Peptoniphilaceae</taxon>
        <taxon>Aedoeadaptatus</taxon>
    </lineage>
</organism>
<evidence type="ECO:0000313" key="7">
    <source>
        <dbReference type="Proteomes" id="UP000070442"/>
    </source>
</evidence>
<evidence type="ECO:0000256" key="4">
    <source>
        <dbReference type="ARBA" id="ARBA00022840"/>
    </source>
</evidence>
<dbReference type="EMBL" id="LSDG01000005">
    <property type="protein sequence ID" value="KXB68249.1"/>
    <property type="molecule type" value="Genomic_DNA"/>
</dbReference>
<keyword evidence="3" id="KW-0547">Nucleotide-binding</keyword>
<accession>A0A134AKS6</accession>
<reference evidence="7" key="1">
    <citation type="submission" date="2016-01" db="EMBL/GenBank/DDBJ databases">
        <authorList>
            <person name="Mitreva M."/>
            <person name="Pepin K.H."/>
            <person name="Mihindukulasuriya K.A."/>
            <person name="Fulton R."/>
            <person name="Fronick C."/>
            <person name="O'Laughlin M."/>
            <person name="Miner T."/>
            <person name="Herter B."/>
            <person name="Rosa B.A."/>
            <person name="Cordes M."/>
            <person name="Tomlinson C."/>
            <person name="Wollam A."/>
            <person name="Palsikar V.B."/>
            <person name="Mardis E.R."/>
            <person name="Wilson R.K."/>
        </authorList>
    </citation>
    <scope>NUCLEOTIDE SEQUENCE [LARGE SCALE GENOMIC DNA]</scope>
    <source>
        <strain evidence="7">DNF00729</strain>
    </source>
</reference>
<dbReference type="InterPro" id="IPR003439">
    <property type="entry name" value="ABC_transporter-like_ATP-bd"/>
</dbReference>
<dbReference type="InterPro" id="IPR027417">
    <property type="entry name" value="P-loop_NTPase"/>
</dbReference>
<dbReference type="Pfam" id="PF00005">
    <property type="entry name" value="ABC_tran"/>
    <property type="match status" value="1"/>
</dbReference>
<dbReference type="PROSITE" id="PS50893">
    <property type="entry name" value="ABC_TRANSPORTER_2"/>
    <property type="match status" value="1"/>
</dbReference>
<dbReference type="InterPro" id="IPR003593">
    <property type="entry name" value="AAA+_ATPase"/>
</dbReference>
<keyword evidence="4 6" id="KW-0067">ATP-binding</keyword>
<sequence>MMNLYRVDDVAFSYGKNQVLKGVNLSVNQGDFLAFIGANGSGKSTLIKLLLGIEKPGSGTITYKGEKVSGRTDFSGVSYVPQLMVSSYDFPITIFELVGLGLYGKKISKEEKRDRIDDALALVGLQHLDDRLYGALSGGQRQRVLLAKALISRPDVLILDEPTTGIDFKSRNALYELLNHLHDEHKITILMITHEMHLIENLVDEVYTLEGGILERGMGYGNLSI</sequence>
<evidence type="ECO:0000256" key="3">
    <source>
        <dbReference type="ARBA" id="ARBA00022741"/>
    </source>
</evidence>
<keyword evidence="7" id="KW-1185">Reference proteome</keyword>
<proteinExistence type="inferred from homology"/>
<comment type="caution">
    <text evidence="6">The sequence shown here is derived from an EMBL/GenBank/DDBJ whole genome shotgun (WGS) entry which is preliminary data.</text>
</comment>
<dbReference type="RefSeq" id="WP_068366559.1">
    <property type="nucleotide sequence ID" value="NZ_KQ960157.1"/>
</dbReference>
<dbReference type="PANTHER" id="PTHR42734">
    <property type="entry name" value="METAL TRANSPORT SYSTEM ATP-BINDING PROTEIN TM_0124-RELATED"/>
    <property type="match status" value="1"/>
</dbReference>
<dbReference type="CDD" id="cd03235">
    <property type="entry name" value="ABC_Metallic_Cations"/>
    <property type="match status" value="1"/>
</dbReference>
<dbReference type="PATRIC" id="fig|755172.3.peg.259"/>
<name>A0A134AKS6_9FIRM</name>
<dbReference type="AlphaFoldDB" id="A0A134AKS6"/>
<dbReference type="GO" id="GO:0016887">
    <property type="term" value="F:ATP hydrolysis activity"/>
    <property type="evidence" value="ECO:0007669"/>
    <property type="project" value="InterPro"/>
</dbReference>
<dbReference type="PROSITE" id="PS00211">
    <property type="entry name" value="ABC_TRANSPORTER_1"/>
    <property type="match status" value="1"/>
</dbReference>
<gene>
    <name evidence="6" type="ORF">HMPREF1863_00270</name>
</gene>
<dbReference type="Proteomes" id="UP000070442">
    <property type="component" value="Unassembled WGS sequence"/>
</dbReference>
<dbReference type="PANTHER" id="PTHR42734:SF17">
    <property type="entry name" value="METAL TRANSPORT SYSTEM ATP-BINDING PROTEIN TM_0124-RELATED"/>
    <property type="match status" value="1"/>
</dbReference>